<proteinExistence type="predicted"/>
<gene>
    <name evidence="2" type="ORF">ACFFV7_27925</name>
</gene>
<dbReference type="SUPFAM" id="SSF52540">
    <property type="entry name" value="P-loop containing nucleoside triphosphate hydrolases"/>
    <property type="match status" value="1"/>
</dbReference>
<accession>A0ABV5ILY5</accession>
<organism evidence="2 3">
    <name type="scientific">Nonomuraea spiralis</name>
    <dbReference type="NCBI Taxonomy" id="46182"/>
    <lineage>
        <taxon>Bacteria</taxon>
        <taxon>Bacillati</taxon>
        <taxon>Actinomycetota</taxon>
        <taxon>Actinomycetes</taxon>
        <taxon>Streptosporangiales</taxon>
        <taxon>Streptosporangiaceae</taxon>
        <taxon>Nonomuraea</taxon>
    </lineage>
</organism>
<evidence type="ECO:0000313" key="3">
    <source>
        <dbReference type="Proteomes" id="UP001589647"/>
    </source>
</evidence>
<dbReference type="Proteomes" id="UP001589647">
    <property type="component" value="Unassembled WGS sequence"/>
</dbReference>
<comment type="caution">
    <text evidence="2">The sequence shown here is derived from an EMBL/GenBank/DDBJ whole genome shotgun (WGS) entry which is preliminary data.</text>
</comment>
<dbReference type="InterPro" id="IPR041682">
    <property type="entry name" value="AAA_14"/>
</dbReference>
<reference evidence="2 3" key="1">
    <citation type="submission" date="2024-09" db="EMBL/GenBank/DDBJ databases">
        <authorList>
            <person name="Sun Q."/>
            <person name="Mori K."/>
        </authorList>
    </citation>
    <scope>NUCLEOTIDE SEQUENCE [LARGE SCALE GENOMIC DNA]</scope>
    <source>
        <strain evidence="2 3">CCM 3426</strain>
    </source>
</reference>
<evidence type="ECO:0000259" key="1">
    <source>
        <dbReference type="Pfam" id="PF13173"/>
    </source>
</evidence>
<dbReference type="InterPro" id="IPR027417">
    <property type="entry name" value="P-loop_NTPase"/>
</dbReference>
<keyword evidence="3" id="KW-1185">Reference proteome</keyword>
<dbReference type="PANTHER" id="PTHR43566">
    <property type="entry name" value="CONSERVED PROTEIN"/>
    <property type="match status" value="1"/>
</dbReference>
<dbReference type="EMBL" id="JBHMEI010000024">
    <property type="protein sequence ID" value="MFB9205053.1"/>
    <property type="molecule type" value="Genomic_DNA"/>
</dbReference>
<name>A0ABV5ILY5_9ACTN</name>
<protein>
    <submittedName>
        <fullName evidence="2">AAA family ATPase</fullName>
    </submittedName>
</protein>
<dbReference type="Pfam" id="PF13173">
    <property type="entry name" value="AAA_14"/>
    <property type="match status" value="1"/>
</dbReference>
<feature type="domain" description="AAA" evidence="1">
    <location>
        <begin position="33"/>
        <end position="110"/>
    </location>
</feature>
<evidence type="ECO:0000313" key="2">
    <source>
        <dbReference type="EMBL" id="MFB9205053.1"/>
    </source>
</evidence>
<dbReference type="RefSeq" id="WP_189653296.1">
    <property type="nucleotide sequence ID" value="NZ_BMRC01000039.1"/>
</dbReference>
<dbReference type="PANTHER" id="PTHR43566:SF2">
    <property type="entry name" value="DUF4143 DOMAIN-CONTAINING PROTEIN"/>
    <property type="match status" value="1"/>
</dbReference>
<sequence length="116" mass="12677">MSVRSILRTEDTDELTLFPRRAEAMAMEALTDTRVVVINGARQVGKSTLAQAIVRQTAGAGEIYLDQAAVRAAARQDPDGVVHHDGLLLIDEIQHVPDLLLSIKREVDADPRPGRL</sequence>
<dbReference type="Gene3D" id="3.40.50.300">
    <property type="entry name" value="P-loop containing nucleotide triphosphate hydrolases"/>
    <property type="match status" value="1"/>
</dbReference>